<dbReference type="InterPro" id="IPR000242">
    <property type="entry name" value="PTP_cat"/>
</dbReference>
<gene>
    <name evidence="4" type="primary">Acey_s0015.g2755</name>
    <name evidence="4" type="ORF">Y032_0015g2755</name>
</gene>
<dbReference type="OrthoDB" id="5867707at2759"/>
<organism evidence="4 5">
    <name type="scientific">Ancylostoma ceylanicum</name>
    <dbReference type="NCBI Taxonomy" id="53326"/>
    <lineage>
        <taxon>Eukaryota</taxon>
        <taxon>Metazoa</taxon>
        <taxon>Ecdysozoa</taxon>
        <taxon>Nematoda</taxon>
        <taxon>Chromadorea</taxon>
        <taxon>Rhabditida</taxon>
        <taxon>Rhabditina</taxon>
        <taxon>Rhabditomorpha</taxon>
        <taxon>Strongyloidea</taxon>
        <taxon>Ancylostomatidae</taxon>
        <taxon>Ancylostomatinae</taxon>
        <taxon>Ancylostoma</taxon>
    </lineage>
</organism>
<sequence length="740" mass="84768">MLSEPQLQLTALQRGRDVEQRSRGLSLSSFYKGDSDSNEQTDIIRAFSNVSLATDYPMNNKGRYMMPRALSDGSFGKSFRKKIKKVVKQERRHRSSHSRDSSIEVPRGAPTAARGKNKKNFSQLISSLYNDSKNATCLNETQRQIKETRMRLFAARTAIDVHPKLILCTKEKLTKELREPKSAGDRSPGVFSLHAAQILDTNDGHDNVVDRAPVPVSDARMRQLVAQCRSDPELVQNLLYEPQYDDKWKNCYTDVFLVDEGKKIVKPHNRQGWVVPLKNICEKVGIPSGFFTDNRGVTLQEARAQVLRSRLEMASEPSAWLSEHDPLVSKNVDLMSYLASELDPHALQTRLALYNEQTYADRDRIRVAGKYYNNIQLGKRMFGPSKKQKFVCSITGGMERRFEILDNQVNHLPFTHAAFDENLEKCRNPRVKCRDSSRVVLRYPAGTEDTFIHANYVSGGPLFNRFIVTQAPMENTIGDFWRMVWQEKAPYIFMLIGRKEKDRCADYWPRRPESSALNVCGLHVHNVGISSSRDPMFRVTYIRIVDDFGEEHRVEHWQADMNNSSNLDSPLAILRLARNSVRPVIIHDCLGISRAACVVATEIAICNIIKGPTYKHPIQKAVHFLRRQRPFSVETPMQFIFIHRCVQKFFSKISGPVRDMAQDYKKWLTERAGRMFVDNLDAPVPGYRLLSPRVDPDLLRLVRRPQRPNVRREAPDCVGELPIPLNPNNVLSHARRELDV</sequence>
<keyword evidence="5" id="KW-1185">Reference proteome</keyword>
<feature type="region of interest" description="Disordered" evidence="1">
    <location>
        <begin position="86"/>
        <end position="117"/>
    </location>
</feature>
<dbReference type="CDD" id="cd00047">
    <property type="entry name" value="PTPc"/>
    <property type="match status" value="1"/>
</dbReference>
<dbReference type="SMART" id="SM00404">
    <property type="entry name" value="PTPc_motif"/>
    <property type="match status" value="1"/>
</dbReference>
<protein>
    <recommendedName>
        <fullName evidence="6">Protein-tyrosine phosphatase</fullName>
    </recommendedName>
</protein>
<feature type="domain" description="Tyrosine-protein phosphatase" evidence="2">
    <location>
        <begin position="398"/>
        <end position="649"/>
    </location>
</feature>
<dbReference type="Proteomes" id="UP000024635">
    <property type="component" value="Unassembled WGS sequence"/>
</dbReference>
<dbReference type="SUPFAM" id="SSF52799">
    <property type="entry name" value="(Phosphotyrosine protein) phosphatases II"/>
    <property type="match status" value="1"/>
</dbReference>
<dbReference type="PANTHER" id="PTHR46163">
    <property type="entry name" value="TYROSINE-PROTEIN PHOSPHATASE-RELATED"/>
    <property type="match status" value="1"/>
</dbReference>
<comment type="caution">
    <text evidence="4">The sequence shown here is derived from an EMBL/GenBank/DDBJ whole genome shotgun (WGS) entry which is preliminary data.</text>
</comment>
<dbReference type="GO" id="GO:0004725">
    <property type="term" value="F:protein tyrosine phosphatase activity"/>
    <property type="evidence" value="ECO:0007669"/>
    <property type="project" value="InterPro"/>
</dbReference>
<evidence type="ECO:0000313" key="5">
    <source>
        <dbReference type="Proteomes" id="UP000024635"/>
    </source>
</evidence>
<dbReference type="PROSITE" id="PS50056">
    <property type="entry name" value="TYR_PHOSPHATASE_2"/>
    <property type="match status" value="1"/>
</dbReference>
<feature type="compositionally biased region" description="Basic residues" evidence="1">
    <location>
        <begin position="86"/>
        <end position="96"/>
    </location>
</feature>
<dbReference type="PROSITE" id="PS50055">
    <property type="entry name" value="TYR_PHOSPHATASE_PTP"/>
    <property type="match status" value="1"/>
</dbReference>
<proteinExistence type="predicted"/>
<dbReference type="PANTHER" id="PTHR46163:SF7">
    <property type="entry name" value="PROTEIN TYROSINE PHOSPHATASE-LIKE PROTEIN EGG-3"/>
    <property type="match status" value="1"/>
</dbReference>
<dbReference type="SMART" id="SM00194">
    <property type="entry name" value="PTPc"/>
    <property type="match status" value="1"/>
</dbReference>
<dbReference type="Gene3D" id="3.90.190.10">
    <property type="entry name" value="Protein tyrosine phosphatase superfamily"/>
    <property type="match status" value="1"/>
</dbReference>
<dbReference type="InterPro" id="IPR029021">
    <property type="entry name" value="Prot-tyrosine_phosphatase-like"/>
</dbReference>
<dbReference type="InterPro" id="IPR052782">
    <property type="entry name" value="Oocyte-zygote_transition_reg"/>
</dbReference>
<evidence type="ECO:0000259" key="2">
    <source>
        <dbReference type="PROSITE" id="PS50055"/>
    </source>
</evidence>
<dbReference type="EMBL" id="JARK01001351">
    <property type="protein sequence ID" value="EYC23634.1"/>
    <property type="molecule type" value="Genomic_DNA"/>
</dbReference>
<dbReference type="PRINTS" id="PR00700">
    <property type="entry name" value="PRTYPHPHTASE"/>
</dbReference>
<evidence type="ECO:0000256" key="1">
    <source>
        <dbReference type="SAM" id="MobiDB-lite"/>
    </source>
</evidence>
<dbReference type="AlphaFoldDB" id="A0A016V7L4"/>
<evidence type="ECO:0008006" key="6">
    <source>
        <dbReference type="Google" id="ProtNLM"/>
    </source>
</evidence>
<dbReference type="InterPro" id="IPR003595">
    <property type="entry name" value="Tyr_Pase_cat"/>
</dbReference>
<accession>A0A016V7L4</accession>
<dbReference type="STRING" id="53326.A0A016V7L4"/>
<feature type="domain" description="Tyrosine specific protein phosphatases" evidence="3">
    <location>
        <begin position="583"/>
        <end position="640"/>
    </location>
</feature>
<dbReference type="InterPro" id="IPR000387">
    <property type="entry name" value="Tyr_Pase_dom"/>
</dbReference>
<dbReference type="Pfam" id="PF00102">
    <property type="entry name" value="Y_phosphatase"/>
    <property type="match status" value="1"/>
</dbReference>
<evidence type="ECO:0000259" key="3">
    <source>
        <dbReference type="PROSITE" id="PS50056"/>
    </source>
</evidence>
<name>A0A016V7L4_9BILA</name>
<evidence type="ECO:0000313" key="4">
    <source>
        <dbReference type="EMBL" id="EYC23634.1"/>
    </source>
</evidence>
<reference evidence="5" key="1">
    <citation type="journal article" date="2015" name="Nat. Genet.">
        <title>The genome and transcriptome of the zoonotic hookworm Ancylostoma ceylanicum identify infection-specific gene families.</title>
        <authorList>
            <person name="Schwarz E.M."/>
            <person name="Hu Y."/>
            <person name="Antoshechkin I."/>
            <person name="Miller M.M."/>
            <person name="Sternberg P.W."/>
            <person name="Aroian R.V."/>
        </authorList>
    </citation>
    <scope>NUCLEOTIDE SEQUENCE</scope>
    <source>
        <strain evidence="5">HY135</strain>
    </source>
</reference>